<keyword evidence="1" id="KW-0677">Repeat</keyword>
<dbReference type="Gene3D" id="1.20.5.4130">
    <property type="match status" value="1"/>
</dbReference>
<keyword evidence="7" id="KW-1185">Reference proteome</keyword>
<evidence type="ECO:0000256" key="1">
    <source>
        <dbReference type="ARBA" id="ARBA00022737"/>
    </source>
</evidence>
<dbReference type="InterPro" id="IPR041118">
    <property type="entry name" value="Rx_N"/>
</dbReference>
<proteinExistence type="predicted"/>
<feature type="domain" description="Disease resistance N-terminal" evidence="5">
    <location>
        <begin position="6"/>
        <end position="94"/>
    </location>
</feature>
<protein>
    <submittedName>
        <fullName evidence="6">Disease resistance protein RPM1-like protein</fullName>
    </submittedName>
</protein>
<accession>A0A3S3MEB0</accession>
<dbReference type="Proteomes" id="UP000283530">
    <property type="component" value="Unassembled WGS sequence"/>
</dbReference>
<evidence type="ECO:0000259" key="5">
    <source>
        <dbReference type="Pfam" id="PF18052"/>
    </source>
</evidence>
<keyword evidence="3" id="KW-0611">Plant defense</keyword>
<feature type="region of interest" description="Disordered" evidence="4">
    <location>
        <begin position="88"/>
        <end position="112"/>
    </location>
</feature>
<gene>
    <name evidence="6" type="ORF">CKAN_01075500</name>
</gene>
<dbReference type="CDD" id="cd14798">
    <property type="entry name" value="RX-CC_like"/>
    <property type="match status" value="1"/>
</dbReference>
<evidence type="ECO:0000256" key="2">
    <source>
        <dbReference type="ARBA" id="ARBA00022741"/>
    </source>
</evidence>
<dbReference type="InterPro" id="IPR038005">
    <property type="entry name" value="RX-like_CC"/>
</dbReference>
<dbReference type="EMBL" id="QPKB01000004">
    <property type="protein sequence ID" value="RWR82046.1"/>
    <property type="molecule type" value="Genomic_DNA"/>
</dbReference>
<dbReference type="AlphaFoldDB" id="A0A3S3MEB0"/>
<evidence type="ECO:0000313" key="6">
    <source>
        <dbReference type="EMBL" id="RWR82046.1"/>
    </source>
</evidence>
<organism evidence="6 7">
    <name type="scientific">Cinnamomum micranthum f. kanehirae</name>
    <dbReference type="NCBI Taxonomy" id="337451"/>
    <lineage>
        <taxon>Eukaryota</taxon>
        <taxon>Viridiplantae</taxon>
        <taxon>Streptophyta</taxon>
        <taxon>Embryophyta</taxon>
        <taxon>Tracheophyta</taxon>
        <taxon>Spermatophyta</taxon>
        <taxon>Magnoliopsida</taxon>
        <taxon>Magnoliidae</taxon>
        <taxon>Laurales</taxon>
        <taxon>Lauraceae</taxon>
        <taxon>Cinnamomum</taxon>
    </lineage>
</organism>
<feature type="compositionally biased region" description="Polar residues" evidence="4">
    <location>
        <begin position="93"/>
        <end position="102"/>
    </location>
</feature>
<name>A0A3S3MEB0_9MAGN</name>
<evidence type="ECO:0000256" key="3">
    <source>
        <dbReference type="ARBA" id="ARBA00022821"/>
    </source>
</evidence>
<reference evidence="6 7" key="1">
    <citation type="journal article" date="2019" name="Nat. Plants">
        <title>Stout camphor tree genome fills gaps in understanding of flowering plant genome evolution.</title>
        <authorList>
            <person name="Chaw S.M."/>
            <person name="Liu Y.C."/>
            <person name="Wu Y.W."/>
            <person name="Wang H.Y."/>
            <person name="Lin C.I."/>
            <person name="Wu C.S."/>
            <person name="Ke H.M."/>
            <person name="Chang L.Y."/>
            <person name="Hsu C.Y."/>
            <person name="Yang H.T."/>
            <person name="Sudianto E."/>
            <person name="Hsu M.H."/>
            <person name="Wu K.P."/>
            <person name="Wang L.N."/>
            <person name="Leebens-Mack J.H."/>
            <person name="Tsai I.J."/>
        </authorList>
    </citation>
    <scope>NUCLEOTIDE SEQUENCE [LARGE SCALE GENOMIC DNA]</scope>
    <source>
        <strain evidence="7">cv. Chaw 1501</strain>
        <tissue evidence="6">Young leaves</tissue>
    </source>
</reference>
<keyword evidence="2" id="KW-0547">Nucleotide-binding</keyword>
<comment type="caution">
    <text evidence="6">The sequence shown here is derived from an EMBL/GenBank/DDBJ whole genome shotgun (WGS) entry which is preliminary data.</text>
</comment>
<evidence type="ECO:0000256" key="4">
    <source>
        <dbReference type="SAM" id="MobiDB-lite"/>
    </source>
</evidence>
<sequence>MGSDGVVGFLLQKLDAFFNEHAALLLNADQDVGDIQSDLASMKNFLRSADESIKEPWLNDIREEANDIEDVLDAFNLHLQRHHRNRVAEWFGNQKNSPQRGHQNQRHQARAP</sequence>
<dbReference type="GO" id="GO:0006952">
    <property type="term" value="P:defense response"/>
    <property type="evidence" value="ECO:0007669"/>
    <property type="project" value="UniProtKB-KW"/>
</dbReference>
<dbReference type="Pfam" id="PF18052">
    <property type="entry name" value="Rx_N"/>
    <property type="match status" value="1"/>
</dbReference>
<dbReference type="GO" id="GO:0000166">
    <property type="term" value="F:nucleotide binding"/>
    <property type="evidence" value="ECO:0007669"/>
    <property type="project" value="UniProtKB-KW"/>
</dbReference>
<evidence type="ECO:0000313" key="7">
    <source>
        <dbReference type="Proteomes" id="UP000283530"/>
    </source>
</evidence>
<feature type="compositionally biased region" description="Basic residues" evidence="4">
    <location>
        <begin position="103"/>
        <end position="112"/>
    </location>
</feature>
<dbReference type="OrthoDB" id="3027644at2759"/>